<accession>A0ACB9IA57</accession>
<dbReference type="EMBL" id="CM042026">
    <property type="protein sequence ID" value="KAI3804245.1"/>
    <property type="molecule type" value="Genomic_DNA"/>
</dbReference>
<reference evidence="1 2" key="2">
    <citation type="journal article" date="2022" name="Mol. Ecol. Resour.">
        <title>The genomes of chicory, endive, great burdock and yacon provide insights into Asteraceae paleo-polyploidization history and plant inulin production.</title>
        <authorList>
            <person name="Fan W."/>
            <person name="Wang S."/>
            <person name="Wang H."/>
            <person name="Wang A."/>
            <person name="Jiang F."/>
            <person name="Liu H."/>
            <person name="Zhao H."/>
            <person name="Xu D."/>
            <person name="Zhang Y."/>
        </authorList>
    </citation>
    <scope>NUCLEOTIDE SEQUENCE [LARGE SCALE GENOMIC DNA]</scope>
    <source>
        <strain evidence="2">cv. Yunnan</strain>
        <tissue evidence="1">Leaves</tissue>
    </source>
</reference>
<dbReference type="Proteomes" id="UP001056120">
    <property type="component" value="Linkage Group LG09"/>
</dbReference>
<organism evidence="1 2">
    <name type="scientific">Smallanthus sonchifolius</name>
    <dbReference type="NCBI Taxonomy" id="185202"/>
    <lineage>
        <taxon>Eukaryota</taxon>
        <taxon>Viridiplantae</taxon>
        <taxon>Streptophyta</taxon>
        <taxon>Embryophyta</taxon>
        <taxon>Tracheophyta</taxon>
        <taxon>Spermatophyta</taxon>
        <taxon>Magnoliopsida</taxon>
        <taxon>eudicotyledons</taxon>
        <taxon>Gunneridae</taxon>
        <taxon>Pentapetalae</taxon>
        <taxon>asterids</taxon>
        <taxon>campanulids</taxon>
        <taxon>Asterales</taxon>
        <taxon>Asteraceae</taxon>
        <taxon>Asteroideae</taxon>
        <taxon>Heliantheae alliance</taxon>
        <taxon>Millerieae</taxon>
        <taxon>Smallanthus</taxon>
    </lineage>
</organism>
<protein>
    <submittedName>
        <fullName evidence="1">Uncharacterized protein</fullName>
    </submittedName>
</protein>
<proteinExistence type="predicted"/>
<keyword evidence="2" id="KW-1185">Reference proteome</keyword>
<comment type="caution">
    <text evidence="1">The sequence shown here is derived from an EMBL/GenBank/DDBJ whole genome shotgun (WGS) entry which is preliminary data.</text>
</comment>
<reference evidence="2" key="1">
    <citation type="journal article" date="2022" name="Mol. Ecol. Resour.">
        <title>The genomes of chicory, endive, great burdock and yacon provide insights into Asteraceae palaeo-polyploidization history and plant inulin production.</title>
        <authorList>
            <person name="Fan W."/>
            <person name="Wang S."/>
            <person name="Wang H."/>
            <person name="Wang A."/>
            <person name="Jiang F."/>
            <person name="Liu H."/>
            <person name="Zhao H."/>
            <person name="Xu D."/>
            <person name="Zhang Y."/>
        </authorList>
    </citation>
    <scope>NUCLEOTIDE SEQUENCE [LARGE SCALE GENOMIC DNA]</scope>
    <source>
        <strain evidence="2">cv. Yunnan</strain>
    </source>
</reference>
<evidence type="ECO:0000313" key="1">
    <source>
        <dbReference type="EMBL" id="KAI3804245.1"/>
    </source>
</evidence>
<gene>
    <name evidence="1" type="ORF">L1987_25641</name>
</gene>
<name>A0ACB9IA57_9ASTR</name>
<sequence>MSDSDLSLLDSIQNHLPHDSKPSDLPPVTSTAPEYTSENVQKEEPEVAPSEWRKFRGVRRRAWGKFAAEIRDPARRGARIWLGTYESPEDAALAYDQAAYKIRGARAMLNFPHLIGTNMAEPVRVTPRRRSLEGVSKRSRTSSGNSLTLDDSVKRPY</sequence>
<evidence type="ECO:0000313" key="2">
    <source>
        <dbReference type="Proteomes" id="UP001056120"/>
    </source>
</evidence>